<dbReference type="STRING" id="1121003.SAMN03080618_02917"/>
<evidence type="ECO:0000259" key="3">
    <source>
        <dbReference type="SMART" id="SM00062"/>
    </source>
</evidence>
<protein>
    <submittedName>
        <fullName evidence="4">Polar amino acid transport system substrate-binding protein</fullName>
    </submittedName>
</protein>
<dbReference type="Pfam" id="PF00497">
    <property type="entry name" value="SBP_bac_3"/>
    <property type="match status" value="1"/>
</dbReference>
<dbReference type="InterPro" id="IPR001638">
    <property type="entry name" value="Solute-binding_3/MltF_N"/>
</dbReference>
<proteinExistence type="predicted"/>
<evidence type="ECO:0000256" key="2">
    <source>
        <dbReference type="SAM" id="SignalP"/>
    </source>
</evidence>
<dbReference type="PANTHER" id="PTHR35936">
    <property type="entry name" value="MEMBRANE-BOUND LYTIC MUREIN TRANSGLYCOSYLASE F"/>
    <property type="match status" value="1"/>
</dbReference>
<dbReference type="RefSeq" id="WP_091523865.1">
    <property type="nucleotide sequence ID" value="NZ_FORF01000018.1"/>
</dbReference>
<keyword evidence="5" id="KW-1185">Reference proteome</keyword>
<keyword evidence="1 2" id="KW-0732">Signal</keyword>
<name>A0A1I3R826_9HYPH</name>
<feature type="domain" description="Solute-binding protein family 3/N-terminal" evidence="3">
    <location>
        <begin position="45"/>
        <end position="268"/>
    </location>
</feature>
<dbReference type="OrthoDB" id="9791339at2"/>
<gene>
    <name evidence="4" type="ORF">SAMN03080618_02917</name>
</gene>
<feature type="chain" id="PRO_5017178656" evidence="2">
    <location>
        <begin position="30"/>
        <end position="281"/>
    </location>
</feature>
<accession>A0A1I3R826</accession>
<dbReference type="Proteomes" id="UP000242763">
    <property type="component" value="Unassembled WGS sequence"/>
</dbReference>
<dbReference type="PANTHER" id="PTHR35936:SF17">
    <property type="entry name" value="ARGININE-BINDING EXTRACELLULAR PROTEIN ARTP"/>
    <property type="match status" value="1"/>
</dbReference>
<dbReference type="EMBL" id="FORF01000018">
    <property type="protein sequence ID" value="SFJ42180.1"/>
    <property type="molecule type" value="Genomic_DNA"/>
</dbReference>
<dbReference type="Gene3D" id="3.40.190.10">
    <property type="entry name" value="Periplasmic binding protein-like II"/>
    <property type="match status" value="2"/>
</dbReference>
<evidence type="ECO:0000313" key="5">
    <source>
        <dbReference type="Proteomes" id="UP000242763"/>
    </source>
</evidence>
<evidence type="ECO:0000256" key="1">
    <source>
        <dbReference type="ARBA" id="ARBA00022729"/>
    </source>
</evidence>
<organism evidence="4 5">
    <name type="scientific">Aquamicrobium aerolatum DSM 21857</name>
    <dbReference type="NCBI Taxonomy" id="1121003"/>
    <lineage>
        <taxon>Bacteria</taxon>
        <taxon>Pseudomonadati</taxon>
        <taxon>Pseudomonadota</taxon>
        <taxon>Alphaproteobacteria</taxon>
        <taxon>Hyphomicrobiales</taxon>
        <taxon>Phyllobacteriaceae</taxon>
        <taxon>Aerobium</taxon>
    </lineage>
</organism>
<reference evidence="5" key="1">
    <citation type="submission" date="2016-10" db="EMBL/GenBank/DDBJ databases">
        <authorList>
            <person name="Varghese N."/>
            <person name="Submissions S."/>
        </authorList>
    </citation>
    <scope>NUCLEOTIDE SEQUENCE [LARGE SCALE GENOMIC DNA]</scope>
    <source>
        <strain evidence="5">DSM 21857</strain>
    </source>
</reference>
<dbReference type="SUPFAM" id="SSF53850">
    <property type="entry name" value="Periplasmic binding protein-like II"/>
    <property type="match status" value="1"/>
</dbReference>
<evidence type="ECO:0000313" key="4">
    <source>
        <dbReference type="EMBL" id="SFJ42180.1"/>
    </source>
</evidence>
<dbReference type="AlphaFoldDB" id="A0A1I3R826"/>
<feature type="signal peptide" evidence="2">
    <location>
        <begin position="1"/>
        <end position="29"/>
    </location>
</feature>
<dbReference type="InterPro" id="IPR006311">
    <property type="entry name" value="TAT_signal"/>
</dbReference>
<dbReference type="PROSITE" id="PS51318">
    <property type="entry name" value="TAT"/>
    <property type="match status" value="1"/>
</dbReference>
<sequence>MIKRRDLAGLVGLGATAAAVGALSTSASAQTAHETTWERIMRTKKLRTGGVTTGAPWTMKDVATGEWNGHFYHIAKTMAEDMDVELEVVETQWGNAIMDLQANKIDIMFGMNLTPTRALAVDFTDTVYDSALVVIARHGFEPVTWEDMNNPDCRIAVDVGTAHDHIVSRLCPNATISRLRSLDEASMTLRSGRADVQCLFWMGALRAVKRDEQMGHVVVPQPQFGATSNACVRREQDKTFRDYANAWISYSRNMGLIRSLVIESLEAVDLTTADIPEGISL</sequence>
<dbReference type="SMART" id="SM00062">
    <property type="entry name" value="PBPb"/>
    <property type="match status" value="1"/>
</dbReference>